<evidence type="ECO:0000313" key="4">
    <source>
        <dbReference type="Proteomes" id="UP000273675"/>
    </source>
</evidence>
<dbReference type="AlphaFoldDB" id="A0A495DJZ8"/>
<gene>
    <name evidence="3" type="ORF">C7435_0888</name>
</gene>
<dbReference type="CDD" id="cd00093">
    <property type="entry name" value="HTH_XRE"/>
    <property type="match status" value="1"/>
</dbReference>
<reference evidence="3 4" key="1">
    <citation type="submission" date="2018-10" db="EMBL/GenBank/DDBJ databases">
        <title>Genomic Encyclopedia of Type Strains, Phase IV (KMG-IV): sequencing the most valuable type-strain genomes for metagenomic binning, comparative biology and taxonomic classification.</title>
        <authorList>
            <person name="Goeker M."/>
        </authorList>
    </citation>
    <scope>NUCLEOTIDE SEQUENCE [LARGE SCALE GENOMIC DNA]</scope>
    <source>
        <strain evidence="3 4">DSM 4734</strain>
    </source>
</reference>
<feature type="domain" description="HTH cro/C1-type" evidence="2">
    <location>
        <begin position="10"/>
        <end position="63"/>
    </location>
</feature>
<dbReference type="Gene3D" id="1.10.260.40">
    <property type="entry name" value="lambda repressor-like DNA-binding domains"/>
    <property type="match status" value="1"/>
</dbReference>
<evidence type="ECO:0000256" key="1">
    <source>
        <dbReference type="SAM" id="Phobius"/>
    </source>
</evidence>
<keyword evidence="1" id="KW-0472">Membrane</keyword>
<dbReference type="InterPro" id="IPR025698">
    <property type="entry name" value="2TM_dom"/>
</dbReference>
<feature type="transmembrane region" description="Helical" evidence="1">
    <location>
        <begin position="84"/>
        <end position="108"/>
    </location>
</feature>
<keyword evidence="1" id="KW-0812">Transmembrane</keyword>
<comment type="caution">
    <text evidence="3">The sequence shown here is derived from an EMBL/GenBank/DDBJ whole genome shotgun (WGS) entry which is preliminary data.</text>
</comment>
<dbReference type="SMART" id="SM00530">
    <property type="entry name" value="HTH_XRE"/>
    <property type="match status" value="1"/>
</dbReference>
<accession>A0A495DJZ8</accession>
<dbReference type="RefSeq" id="WP_121210194.1">
    <property type="nucleotide sequence ID" value="NZ_RBIM01000002.1"/>
</dbReference>
<evidence type="ECO:0000313" key="3">
    <source>
        <dbReference type="EMBL" id="RKR02943.1"/>
    </source>
</evidence>
<dbReference type="GO" id="GO:0003677">
    <property type="term" value="F:DNA binding"/>
    <property type="evidence" value="ECO:0007669"/>
    <property type="project" value="InterPro"/>
</dbReference>
<proteinExistence type="predicted"/>
<keyword evidence="1" id="KW-1133">Transmembrane helix</keyword>
<dbReference type="OrthoDB" id="3034420at2"/>
<name>A0A495DJZ8_9PROT</name>
<dbReference type="InterPro" id="IPR010982">
    <property type="entry name" value="Lambda_DNA-bd_dom_sf"/>
</dbReference>
<dbReference type="PROSITE" id="PS50943">
    <property type="entry name" value="HTH_CROC1"/>
    <property type="match status" value="1"/>
</dbReference>
<protein>
    <submittedName>
        <fullName evidence="3">Transcriptional regulator with XRE-family HTH domain</fullName>
    </submittedName>
</protein>
<sequence>MAFKADAAKIKRWREERHWSQEHLAELAGIGLRTVQRIENGEPASRDSLMALAAAFNVEALALCVDPEAEAVERIRQHKAKGRAALQLSFWIHLASYVLGMVIFAGISLGMGGFTMKWPMIWWTVGIVGHAFPVVLLDIVTRYQEQH</sequence>
<dbReference type="Pfam" id="PF01381">
    <property type="entry name" value="HTH_3"/>
    <property type="match status" value="1"/>
</dbReference>
<dbReference type="EMBL" id="RBIM01000002">
    <property type="protein sequence ID" value="RKR02943.1"/>
    <property type="molecule type" value="Genomic_DNA"/>
</dbReference>
<dbReference type="SUPFAM" id="SSF47413">
    <property type="entry name" value="lambda repressor-like DNA-binding domains"/>
    <property type="match status" value="1"/>
</dbReference>
<evidence type="ECO:0000259" key="2">
    <source>
        <dbReference type="PROSITE" id="PS50943"/>
    </source>
</evidence>
<feature type="transmembrane region" description="Helical" evidence="1">
    <location>
        <begin position="120"/>
        <end position="140"/>
    </location>
</feature>
<dbReference type="InterPro" id="IPR001387">
    <property type="entry name" value="Cro/C1-type_HTH"/>
</dbReference>
<dbReference type="Proteomes" id="UP000273675">
    <property type="component" value="Unassembled WGS sequence"/>
</dbReference>
<dbReference type="Pfam" id="PF13239">
    <property type="entry name" value="2TM"/>
    <property type="match status" value="1"/>
</dbReference>
<organism evidence="3 4">
    <name type="scientific">Maricaulis maris</name>
    <dbReference type="NCBI Taxonomy" id="74318"/>
    <lineage>
        <taxon>Bacteria</taxon>
        <taxon>Pseudomonadati</taxon>
        <taxon>Pseudomonadota</taxon>
        <taxon>Alphaproteobacteria</taxon>
        <taxon>Maricaulales</taxon>
        <taxon>Maricaulaceae</taxon>
        <taxon>Maricaulis</taxon>
    </lineage>
</organism>